<evidence type="ECO:0000259" key="2">
    <source>
        <dbReference type="Pfam" id="PF06985"/>
    </source>
</evidence>
<evidence type="ECO:0000313" key="4">
    <source>
        <dbReference type="Proteomes" id="UP000799444"/>
    </source>
</evidence>
<dbReference type="Pfam" id="PF06985">
    <property type="entry name" value="HET"/>
    <property type="match status" value="1"/>
</dbReference>
<gene>
    <name evidence="3" type="ORF">EJ04DRAFT_477657</name>
</gene>
<keyword evidence="1" id="KW-0732">Signal</keyword>
<dbReference type="EMBL" id="ML996288">
    <property type="protein sequence ID" value="KAF2728259.1"/>
    <property type="molecule type" value="Genomic_DNA"/>
</dbReference>
<evidence type="ECO:0000313" key="3">
    <source>
        <dbReference type="EMBL" id="KAF2728259.1"/>
    </source>
</evidence>
<sequence length="163" mass="18887">MWLIRCIDLRLVEFLGACVPPYAILSHCWGDDETTKSKAGFRKIEFAAEQALKDSLLFVWVDTCCIDKSSSTELSEAINSMFNWYRNARVCYAFLEDVETMEEFERSRWFQRGWTLQEMIASDAVAFYSSQWLFLGWKTDSHVPSMIEQGVRNSTTGSRTLHP</sequence>
<feature type="chain" id="PRO_5040336428" evidence="1">
    <location>
        <begin position="18"/>
        <end position="163"/>
    </location>
</feature>
<dbReference type="PANTHER" id="PTHR10622">
    <property type="entry name" value="HET DOMAIN-CONTAINING PROTEIN"/>
    <property type="match status" value="1"/>
</dbReference>
<reference evidence="3" key="1">
    <citation type="journal article" date="2020" name="Stud. Mycol.">
        <title>101 Dothideomycetes genomes: a test case for predicting lifestyles and emergence of pathogens.</title>
        <authorList>
            <person name="Haridas S."/>
            <person name="Albert R."/>
            <person name="Binder M."/>
            <person name="Bloem J."/>
            <person name="Labutti K."/>
            <person name="Salamov A."/>
            <person name="Andreopoulos B."/>
            <person name="Baker S."/>
            <person name="Barry K."/>
            <person name="Bills G."/>
            <person name="Bluhm B."/>
            <person name="Cannon C."/>
            <person name="Castanera R."/>
            <person name="Culley D."/>
            <person name="Daum C."/>
            <person name="Ezra D."/>
            <person name="Gonzalez J."/>
            <person name="Henrissat B."/>
            <person name="Kuo A."/>
            <person name="Liang C."/>
            <person name="Lipzen A."/>
            <person name="Lutzoni F."/>
            <person name="Magnuson J."/>
            <person name="Mondo S."/>
            <person name="Nolan M."/>
            <person name="Ohm R."/>
            <person name="Pangilinan J."/>
            <person name="Park H.-J."/>
            <person name="Ramirez L."/>
            <person name="Alfaro M."/>
            <person name="Sun H."/>
            <person name="Tritt A."/>
            <person name="Yoshinaga Y."/>
            <person name="Zwiers L.-H."/>
            <person name="Turgeon B."/>
            <person name="Goodwin S."/>
            <person name="Spatafora J."/>
            <person name="Crous P."/>
            <person name="Grigoriev I."/>
        </authorList>
    </citation>
    <scope>NUCLEOTIDE SEQUENCE</scope>
    <source>
        <strain evidence="3">CBS 125425</strain>
    </source>
</reference>
<keyword evidence="4" id="KW-1185">Reference proteome</keyword>
<dbReference type="AlphaFoldDB" id="A0A9P4QKQ2"/>
<name>A0A9P4QKQ2_9PLEO</name>
<comment type="caution">
    <text evidence="3">The sequence shown here is derived from an EMBL/GenBank/DDBJ whole genome shotgun (WGS) entry which is preliminary data.</text>
</comment>
<accession>A0A9P4QKQ2</accession>
<protein>
    <submittedName>
        <fullName evidence="3">HET-domain-containing protein</fullName>
    </submittedName>
</protein>
<feature type="signal peptide" evidence="1">
    <location>
        <begin position="1"/>
        <end position="17"/>
    </location>
</feature>
<dbReference type="PANTHER" id="PTHR10622:SF10">
    <property type="entry name" value="HET DOMAIN-CONTAINING PROTEIN"/>
    <property type="match status" value="1"/>
</dbReference>
<proteinExistence type="predicted"/>
<dbReference type="Proteomes" id="UP000799444">
    <property type="component" value="Unassembled WGS sequence"/>
</dbReference>
<organism evidence="3 4">
    <name type="scientific">Polyplosphaeria fusca</name>
    <dbReference type="NCBI Taxonomy" id="682080"/>
    <lineage>
        <taxon>Eukaryota</taxon>
        <taxon>Fungi</taxon>
        <taxon>Dikarya</taxon>
        <taxon>Ascomycota</taxon>
        <taxon>Pezizomycotina</taxon>
        <taxon>Dothideomycetes</taxon>
        <taxon>Pleosporomycetidae</taxon>
        <taxon>Pleosporales</taxon>
        <taxon>Tetraplosphaeriaceae</taxon>
        <taxon>Polyplosphaeria</taxon>
    </lineage>
</organism>
<dbReference type="InterPro" id="IPR010730">
    <property type="entry name" value="HET"/>
</dbReference>
<evidence type="ECO:0000256" key="1">
    <source>
        <dbReference type="SAM" id="SignalP"/>
    </source>
</evidence>
<dbReference type="OrthoDB" id="674604at2759"/>
<feature type="domain" description="Heterokaryon incompatibility" evidence="2">
    <location>
        <begin position="22"/>
        <end position="97"/>
    </location>
</feature>